<feature type="domain" description="Peptidase C1A papain C-terminal" evidence="2">
    <location>
        <begin position="71"/>
        <end position="181"/>
    </location>
</feature>
<organism evidence="3 4">
    <name type="scientific">Mangrovibacterium marinum</name>
    <dbReference type="NCBI Taxonomy" id="1639118"/>
    <lineage>
        <taxon>Bacteria</taxon>
        <taxon>Pseudomonadati</taxon>
        <taxon>Bacteroidota</taxon>
        <taxon>Bacteroidia</taxon>
        <taxon>Marinilabiliales</taxon>
        <taxon>Prolixibacteraceae</taxon>
        <taxon>Mangrovibacterium</taxon>
    </lineage>
</organism>
<evidence type="ECO:0000313" key="4">
    <source>
        <dbReference type="Proteomes" id="UP000243525"/>
    </source>
</evidence>
<dbReference type="Pfam" id="PF03051">
    <property type="entry name" value="Peptidase_C1_2"/>
    <property type="match status" value="1"/>
</dbReference>
<evidence type="ECO:0000259" key="2">
    <source>
        <dbReference type="Pfam" id="PF00112"/>
    </source>
</evidence>
<feature type="chain" id="PRO_5015520461" evidence="1">
    <location>
        <begin position="20"/>
        <end position="416"/>
    </location>
</feature>
<dbReference type="OrthoDB" id="1111399at2"/>
<reference evidence="3 4" key="1">
    <citation type="submission" date="2018-04" db="EMBL/GenBank/DDBJ databases">
        <title>Genomic Encyclopedia of Archaeal and Bacterial Type Strains, Phase II (KMG-II): from individual species to whole genera.</title>
        <authorList>
            <person name="Goeker M."/>
        </authorList>
    </citation>
    <scope>NUCLEOTIDE SEQUENCE [LARGE SCALE GENOMIC DNA]</scope>
    <source>
        <strain evidence="3 4">DSM 28823</strain>
    </source>
</reference>
<dbReference type="SUPFAM" id="SSF54001">
    <property type="entry name" value="Cysteine proteinases"/>
    <property type="match status" value="1"/>
</dbReference>
<protein>
    <submittedName>
        <fullName evidence="3">Bleomycin hydrolase</fullName>
    </submittedName>
</protein>
<dbReference type="AlphaFoldDB" id="A0A2T5BY12"/>
<proteinExistence type="predicted"/>
<evidence type="ECO:0000256" key="1">
    <source>
        <dbReference type="SAM" id="SignalP"/>
    </source>
</evidence>
<dbReference type="EMBL" id="QAAD01000022">
    <property type="protein sequence ID" value="PTN06319.1"/>
    <property type="molecule type" value="Genomic_DNA"/>
</dbReference>
<keyword evidence="3" id="KW-0378">Hydrolase</keyword>
<dbReference type="InterPro" id="IPR038765">
    <property type="entry name" value="Papain-like_cys_pep_sf"/>
</dbReference>
<sequence>MRQTLAGLIALLLTVNLFAQNKDEAKIESYPKGKGFYYETILKDISHVTDSLQAEAPASRLTMDQSTYELPNKVNLYTRQWANPVLSQGNTGTCWDFSTLSFYESEIFRTTGKKVKLSEMYIAYNEYLAKAKRFIDQRGNSLFDEGSEGNAVARVALACGLVPASEYTGLIDGRKYHDHSQMMAEMSGYLNSLKTSNAWNTDQALETIASIMNHYMGVPPTSFTVDGNEYTPMSYMTDYLKLDPNDFVEILSYKQKPYWQQVEYTVPDNWWHNADYYNVPLDVYMDIIRKAIREGYTMSIGGDVSEAGFLRDTQCAMIPDFDIPAAYINEDARAFRFDNETTTDDHGMHLVGYLENYNNDGKDWYLIKDSSSGSRNNDPEAPEFGYYFFSHDYVKLKMMGFTIHKDAVKDILKKFK</sequence>
<name>A0A2T5BY12_9BACT</name>
<gene>
    <name evidence="3" type="ORF">C8N47_1221</name>
</gene>
<keyword evidence="4" id="KW-1185">Reference proteome</keyword>
<dbReference type="GO" id="GO:0006508">
    <property type="term" value="P:proteolysis"/>
    <property type="evidence" value="ECO:0007669"/>
    <property type="project" value="InterPro"/>
</dbReference>
<keyword evidence="1" id="KW-0732">Signal</keyword>
<dbReference type="Proteomes" id="UP000243525">
    <property type="component" value="Unassembled WGS sequence"/>
</dbReference>
<dbReference type="RefSeq" id="WP_107823542.1">
    <property type="nucleotide sequence ID" value="NZ_OY782574.1"/>
</dbReference>
<dbReference type="Gene3D" id="3.90.70.10">
    <property type="entry name" value="Cysteine proteinases"/>
    <property type="match status" value="1"/>
</dbReference>
<dbReference type="GO" id="GO:0070005">
    <property type="term" value="F:cysteine-type aminopeptidase activity"/>
    <property type="evidence" value="ECO:0007669"/>
    <property type="project" value="InterPro"/>
</dbReference>
<dbReference type="Pfam" id="PF00112">
    <property type="entry name" value="Peptidase_C1"/>
    <property type="match status" value="1"/>
</dbReference>
<comment type="caution">
    <text evidence="3">The sequence shown here is derived from an EMBL/GenBank/DDBJ whole genome shotgun (WGS) entry which is preliminary data.</text>
</comment>
<dbReference type="InterPro" id="IPR004134">
    <property type="entry name" value="Peptidase_C1B"/>
</dbReference>
<feature type="signal peptide" evidence="1">
    <location>
        <begin position="1"/>
        <end position="19"/>
    </location>
</feature>
<evidence type="ECO:0000313" key="3">
    <source>
        <dbReference type="EMBL" id="PTN06319.1"/>
    </source>
</evidence>
<accession>A0A2T5BY12</accession>
<dbReference type="InterPro" id="IPR000668">
    <property type="entry name" value="Peptidase_C1A_C"/>
</dbReference>